<dbReference type="GO" id="GO:0000339">
    <property type="term" value="F:RNA cap binding"/>
    <property type="evidence" value="ECO:0007669"/>
    <property type="project" value="InterPro"/>
</dbReference>
<proteinExistence type="predicted"/>
<accession>A0A6A6VJQ1</accession>
<dbReference type="InterPro" id="IPR016024">
    <property type="entry name" value="ARM-type_fold"/>
</dbReference>
<evidence type="ECO:0000313" key="5">
    <source>
        <dbReference type="Proteomes" id="UP000799440"/>
    </source>
</evidence>
<dbReference type="OrthoDB" id="10252707at2759"/>
<dbReference type="FunFam" id="1.25.40.180:FF:000045">
    <property type="entry name" value="snRNA cap binding complex subunit (Gcr3), putative"/>
    <property type="match status" value="1"/>
</dbReference>
<dbReference type="PANTHER" id="PTHR12412:SF2">
    <property type="entry name" value="NUCLEAR CAP-BINDING PROTEIN SUBUNIT 1"/>
    <property type="match status" value="1"/>
</dbReference>
<dbReference type="GO" id="GO:0003729">
    <property type="term" value="F:mRNA binding"/>
    <property type="evidence" value="ECO:0007669"/>
    <property type="project" value="TreeGrafter"/>
</dbReference>
<dbReference type="GO" id="GO:0005846">
    <property type="term" value="C:nuclear cap binding complex"/>
    <property type="evidence" value="ECO:0007669"/>
    <property type="project" value="InterPro"/>
</dbReference>
<dbReference type="InterPro" id="IPR015174">
    <property type="entry name" value="MIF4G-like_typ-2"/>
</dbReference>
<feature type="region of interest" description="Disordered" evidence="1">
    <location>
        <begin position="717"/>
        <end position="742"/>
    </location>
</feature>
<dbReference type="GO" id="GO:0000184">
    <property type="term" value="P:nuclear-transcribed mRNA catabolic process, nonsense-mediated decay"/>
    <property type="evidence" value="ECO:0007669"/>
    <property type="project" value="TreeGrafter"/>
</dbReference>
<sequence length="742" mass="83232">MIQLTLEQPFRIPYVALVAVYTNSVQPDITAEAIKRVAARTQETLNNGQWAEFKLLLRFLACLQSVFEDDGIFTILQQLFDTVVDLQSANENDVVGIELVKIILLTIPYTLVSGGSRFHEHAQKILEKTEIVANNMLPMEGLIHTYANPGEDGEMPMAYHSVIGLLQNQLTREAEAGWTLSFIRPFLAFPAEAVKVTEPKSHSLPAFTIPSPVNPGPNDLFPESYFSLYTGQDIESVPSLDHLAASLIRDSIVDTIDQLDFNREAVAKFLVDMDRFWVTEKFARRGTNFEKFKELVKGGEKIWKLEDILVEAIFSQLFKLPNPAHKLVYYHSVITECCKIAPSAIAPSLGRAIRTVYKNLPVLDLELAYRFLDWFAHHVSNFEFRWRWQEWLDDLSLSNLHPRKAFIMAALEREIRLSFSKRVRSTIPEEMHYLIPERLDEDKSPDFKYDNEATPYAKEGRDLLAHLRKKGSSEDFKEVITRIQEQASQQGVADPLVPAADAFMTAICRAGAKSLSHVLSCIERGKEQLLSIANESEAARRQIAASVVEYWKDQSGVAVRIIDLLLNYTVLTPMAVVQWALGDHLGAGEALAKAWVFEAVFNTVLKVTKRNRSIIVARLSADLPQDQLPLVEATLAKDRDNARELFKYIEDTLRGLAQGGDTLLEAESSGAVSADDGKLIRAWAVRWHRVFTRKAQVEEAVVGEEAVEARVKLLAAGSEAKPEPMDQDIKAEAANGGDAEMS</sequence>
<feature type="domain" description="MIF4G-like type 1" evidence="2">
    <location>
        <begin position="238"/>
        <end position="429"/>
    </location>
</feature>
<evidence type="ECO:0000259" key="2">
    <source>
        <dbReference type="Pfam" id="PF09088"/>
    </source>
</evidence>
<organism evidence="4 5">
    <name type="scientific">Sporormia fimetaria CBS 119925</name>
    <dbReference type="NCBI Taxonomy" id="1340428"/>
    <lineage>
        <taxon>Eukaryota</taxon>
        <taxon>Fungi</taxon>
        <taxon>Dikarya</taxon>
        <taxon>Ascomycota</taxon>
        <taxon>Pezizomycotina</taxon>
        <taxon>Dothideomycetes</taxon>
        <taxon>Pleosporomycetidae</taxon>
        <taxon>Pleosporales</taxon>
        <taxon>Sporormiaceae</taxon>
        <taxon>Sporormia</taxon>
    </lineage>
</organism>
<evidence type="ECO:0000256" key="1">
    <source>
        <dbReference type="SAM" id="MobiDB-lite"/>
    </source>
</evidence>
<dbReference type="Pfam" id="PF09090">
    <property type="entry name" value="MIF4G_like_2"/>
    <property type="match status" value="1"/>
</dbReference>
<gene>
    <name evidence="4" type="ORF">M011DRAFT_418250</name>
</gene>
<dbReference type="InterPro" id="IPR027159">
    <property type="entry name" value="CBP80"/>
</dbReference>
<dbReference type="SUPFAM" id="SSF48371">
    <property type="entry name" value="ARM repeat"/>
    <property type="match status" value="3"/>
</dbReference>
<dbReference type="Proteomes" id="UP000799440">
    <property type="component" value="Unassembled WGS sequence"/>
</dbReference>
<dbReference type="EMBL" id="MU006564">
    <property type="protein sequence ID" value="KAF2750353.1"/>
    <property type="molecule type" value="Genomic_DNA"/>
</dbReference>
<name>A0A6A6VJQ1_9PLEO</name>
<dbReference type="PANTHER" id="PTHR12412">
    <property type="entry name" value="CAP BINDING PROTEIN"/>
    <property type="match status" value="1"/>
</dbReference>
<protein>
    <recommendedName>
        <fullName evidence="6">Cap binding protein</fullName>
    </recommendedName>
</protein>
<dbReference type="AlphaFoldDB" id="A0A6A6VJQ1"/>
<reference evidence="4" key="1">
    <citation type="journal article" date="2020" name="Stud. Mycol.">
        <title>101 Dothideomycetes genomes: a test case for predicting lifestyles and emergence of pathogens.</title>
        <authorList>
            <person name="Haridas S."/>
            <person name="Albert R."/>
            <person name="Binder M."/>
            <person name="Bloem J."/>
            <person name="Labutti K."/>
            <person name="Salamov A."/>
            <person name="Andreopoulos B."/>
            <person name="Baker S."/>
            <person name="Barry K."/>
            <person name="Bills G."/>
            <person name="Bluhm B."/>
            <person name="Cannon C."/>
            <person name="Castanera R."/>
            <person name="Culley D."/>
            <person name="Daum C."/>
            <person name="Ezra D."/>
            <person name="Gonzalez J."/>
            <person name="Henrissat B."/>
            <person name="Kuo A."/>
            <person name="Liang C."/>
            <person name="Lipzen A."/>
            <person name="Lutzoni F."/>
            <person name="Magnuson J."/>
            <person name="Mondo S."/>
            <person name="Nolan M."/>
            <person name="Ohm R."/>
            <person name="Pangilinan J."/>
            <person name="Park H.-J."/>
            <person name="Ramirez L."/>
            <person name="Alfaro M."/>
            <person name="Sun H."/>
            <person name="Tritt A."/>
            <person name="Yoshinaga Y."/>
            <person name="Zwiers L.-H."/>
            <person name="Turgeon B."/>
            <person name="Goodwin S."/>
            <person name="Spatafora J."/>
            <person name="Crous P."/>
            <person name="Grigoriev I."/>
        </authorList>
    </citation>
    <scope>NUCLEOTIDE SEQUENCE</scope>
    <source>
        <strain evidence="4">CBS 119925</strain>
    </source>
</reference>
<dbReference type="Gene3D" id="1.25.40.180">
    <property type="match status" value="3"/>
</dbReference>
<dbReference type="InterPro" id="IPR015172">
    <property type="entry name" value="MIF4G-like_typ-1"/>
</dbReference>
<feature type="domain" description="MIF4G-like type 2" evidence="3">
    <location>
        <begin position="447"/>
        <end position="699"/>
    </location>
</feature>
<dbReference type="GO" id="GO:0005634">
    <property type="term" value="C:nucleus"/>
    <property type="evidence" value="ECO:0007669"/>
    <property type="project" value="TreeGrafter"/>
</dbReference>
<dbReference type="Pfam" id="PF09088">
    <property type="entry name" value="MIF4G_like"/>
    <property type="match status" value="1"/>
</dbReference>
<keyword evidence="5" id="KW-1185">Reference proteome</keyword>
<evidence type="ECO:0000313" key="4">
    <source>
        <dbReference type="EMBL" id="KAF2750353.1"/>
    </source>
</evidence>
<evidence type="ECO:0000259" key="3">
    <source>
        <dbReference type="Pfam" id="PF09090"/>
    </source>
</evidence>
<evidence type="ECO:0008006" key="6">
    <source>
        <dbReference type="Google" id="ProtNLM"/>
    </source>
</evidence>
<feature type="compositionally biased region" description="Basic and acidic residues" evidence="1">
    <location>
        <begin position="720"/>
        <end position="731"/>
    </location>
</feature>
<dbReference type="GO" id="GO:0006406">
    <property type="term" value="P:mRNA export from nucleus"/>
    <property type="evidence" value="ECO:0007669"/>
    <property type="project" value="InterPro"/>
</dbReference>